<dbReference type="Proteomes" id="UP000275951">
    <property type="component" value="Chromosome"/>
</dbReference>
<organism evidence="1 2">
    <name type="scientific">Trueperella pyogenes</name>
    <dbReference type="NCBI Taxonomy" id="1661"/>
    <lineage>
        <taxon>Bacteria</taxon>
        <taxon>Bacillati</taxon>
        <taxon>Actinomycetota</taxon>
        <taxon>Actinomycetes</taxon>
        <taxon>Actinomycetales</taxon>
        <taxon>Actinomycetaceae</taxon>
        <taxon>Trueperella</taxon>
    </lineage>
</organism>
<dbReference type="EMBL" id="CP033905">
    <property type="protein sequence ID" value="AZR07324.1"/>
    <property type="molecule type" value="Genomic_DNA"/>
</dbReference>
<proteinExistence type="predicted"/>
<dbReference type="AlphaFoldDB" id="A0A3Q9GIE9"/>
<accession>A0A3Q9GIE9</accession>
<sequence>MEKVAKLGKRAHMCSVRERIWAGALARFQRKSPGDARGAGIRVGLAGVVSLADDAEAGSAE</sequence>
<evidence type="ECO:0000313" key="2">
    <source>
        <dbReference type="Proteomes" id="UP000275951"/>
    </source>
</evidence>
<protein>
    <submittedName>
        <fullName evidence="1">Uncharacterized protein</fullName>
    </submittedName>
</protein>
<evidence type="ECO:0000313" key="1">
    <source>
        <dbReference type="EMBL" id="AZR07324.1"/>
    </source>
</evidence>
<name>A0A3Q9GIE9_9ACTO</name>
<gene>
    <name evidence="1" type="ORF">EBQ10_08515</name>
</gene>
<reference evidence="1 2" key="1">
    <citation type="submission" date="2018-11" db="EMBL/GenBank/DDBJ databases">
        <title>Multidrug-resistant genes are associated with an 42-kb island TGI1 carrying a complex class 1 integron in a Trueperella pyogenes.</title>
        <authorList>
            <person name="Dong W."/>
        </authorList>
    </citation>
    <scope>NUCLEOTIDE SEQUENCE [LARGE SCALE GENOMIC DNA]</scope>
    <source>
        <strain evidence="1 2">TP4</strain>
    </source>
</reference>